<accession>A0A0A8K733</accession>
<proteinExistence type="predicted"/>
<dbReference type="HOGENOM" id="CLU_3027065_0_0_5"/>
<gene>
    <name evidence="1" type="ORF">GL4_2884</name>
</gene>
<evidence type="ECO:0000313" key="1">
    <source>
        <dbReference type="EMBL" id="BAQ18317.1"/>
    </source>
</evidence>
<name>A0A0A8K733_9HYPH</name>
<evidence type="ECO:0000313" key="2">
    <source>
        <dbReference type="Proteomes" id="UP000031643"/>
    </source>
</evidence>
<dbReference type="RefSeq" id="WP_156137626.1">
    <property type="nucleotide sequence ID" value="NZ_AP014648.1"/>
</dbReference>
<reference evidence="1 2" key="1">
    <citation type="submission" date="2014-09" db="EMBL/GenBank/DDBJ databases">
        <title>Genome sequencing of Methyloceanibacter caenitepidi Gela4.</title>
        <authorList>
            <person name="Takeuchi M."/>
            <person name="Susumu S."/>
            <person name="Kamagata Y."/>
            <person name="Oshima K."/>
            <person name="Hattori M."/>
            <person name="Iwasaki W."/>
        </authorList>
    </citation>
    <scope>NUCLEOTIDE SEQUENCE [LARGE SCALE GENOMIC DNA]</scope>
    <source>
        <strain evidence="1 2">Gela4</strain>
    </source>
</reference>
<dbReference type="AlphaFoldDB" id="A0A0A8K733"/>
<sequence>MANTEKEHAVLTLKHAGEWSPEGRKDVANWLREQAASLEQEGDTYASRYRARYLS</sequence>
<protein>
    <submittedName>
        <fullName evidence="1">Uncharacterized protein</fullName>
    </submittedName>
</protein>
<organism evidence="1 2">
    <name type="scientific">Methyloceanibacter caenitepidi</name>
    <dbReference type="NCBI Taxonomy" id="1384459"/>
    <lineage>
        <taxon>Bacteria</taxon>
        <taxon>Pseudomonadati</taxon>
        <taxon>Pseudomonadota</taxon>
        <taxon>Alphaproteobacteria</taxon>
        <taxon>Hyphomicrobiales</taxon>
        <taxon>Hyphomicrobiaceae</taxon>
        <taxon>Methyloceanibacter</taxon>
    </lineage>
</organism>
<dbReference type="EMBL" id="AP014648">
    <property type="protein sequence ID" value="BAQ18317.1"/>
    <property type="molecule type" value="Genomic_DNA"/>
</dbReference>
<dbReference type="STRING" id="1384459.GL4_2884"/>
<dbReference type="KEGG" id="mcg:GL4_2884"/>
<keyword evidence="2" id="KW-1185">Reference proteome</keyword>
<dbReference type="Proteomes" id="UP000031643">
    <property type="component" value="Chromosome"/>
</dbReference>